<dbReference type="Proteomes" id="UP001172101">
    <property type="component" value="Unassembled WGS sequence"/>
</dbReference>
<dbReference type="PANTHER" id="PTHR33112">
    <property type="entry name" value="DOMAIN PROTEIN, PUTATIVE-RELATED"/>
    <property type="match status" value="1"/>
</dbReference>
<evidence type="ECO:0000313" key="1">
    <source>
        <dbReference type="EMBL" id="KAK0706852.1"/>
    </source>
</evidence>
<evidence type="ECO:0000313" key="2">
    <source>
        <dbReference type="Proteomes" id="UP001172101"/>
    </source>
</evidence>
<dbReference type="AlphaFoldDB" id="A0AA40DN13"/>
<protein>
    <submittedName>
        <fullName evidence="1">Uncharacterized protein</fullName>
    </submittedName>
</protein>
<dbReference type="RefSeq" id="XP_060291946.1">
    <property type="nucleotide sequence ID" value="XM_060435241.1"/>
</dbReference>
<accession>A0AA40DN13</accession>
<name>A0AA40DN13_9PEZI</name>
<comment type="caution">
    <text evidence="1">The sequence shown here is derived from an EMBL/GenBank/DDBJ whole genome shotgun (WGS) entry which is preliminary data.</text>
</comment>
<organism evidence="1 2">
    <name type="scientific">Lasiosphaeria miniovina</name>
    <dbReference type="NCBI Taxonomy" id="1954250"/>
    <lineage>
        <taxon>Eukaryota</taxon>
        <taxon>Fungi</taxon>
        <taxon>Dikarya</taxon>
        <taxon>Ascomycota</taxon>
        <taxon>Pezizomycotina</taxon>
        <taxon>Sordariomycetes</taxon>
        <taxon>Sordariomycetidae</taxon>
        <taxon>Sordariales</taxon>
        <taxon>Lasiosphaeriaceae</taxon>
        <taxon>Lasiosphaeria</taxon>
    </lineage>
</organism>
<dbReference type="EMBL" id="JAUIRO010000007">
    <property type="protein sequence ID" value="KAK0706852.1"/>
    <property type="molecule type" value="Genomic_DNA"/>
</dbReference>
<proteinExistence type="predicted"/>
<keyword evidence="2" id="KW-1185">Reference proteome</keyword>
<reference evidence="1" key="1">
    <citation type="submission" date="2023-06" db="EMBL/GenBank/DDBJ databases">
        <title>Genome-scale phylogeny and comparative genomics of the fungal order Sordariales.</title>
        <authorList>
            <consortium name="Lawrence Berkeley National Laboratory"/>
            <person name="Hensen N."/>
            <person name="Bonometti L."/>
            <person name="Westerberg I."/>
            <person name="Brannstrom I.O."/>
            <person name="Guillou S."/>
            <person name="Cros-Aarteil S."/>
            <person name="Calhoun S."/>
            <person name="Haridas S."/>
            <person name="Kuo A."/>
            <person name="Mondo S."/>
            <person name="Pangilinan J."/>
            <person name="Riley R."/>
            <person name="LaButti K."/>
            <person name="Andreopoulos B."/>
            <person name="Lipzen A."/>
            <person name="Chen C."/>
            <person name="Yanf M."/>
            <person name="Daum C."/>
            <person name="Ng V."/>
            <person name="Clum A."/>
            <person name="Steindorff A."/>
            <person name="Ohm R."/>
            <person name="Martin F."/>
            <person name="Silar P."/>
            <person name="Natvig D."/>
            <person name="Lalanne C."/>
            <person name="Gautier V."/>
            <person name="Ament-velasquez S.L."/>
            <person name="Kruys A."/>
            <person name="Hutchinson M.I."/>
            <person name="Powell A.J."/>
            <person name="Barry K."/>
            <person name="Miller A.N."/>
            <person name="Grigoriev I.V."/>
            <person name="Debuchy R."/>
            <person name="Gladieux P."/>
            <person name="Thoren M.H."/>
            <person name="Johannesson H."/>
        </authorList>
    </citation>
    <scope>NUCLEOTIDE SEQUENCE</scope>
    <source>
        <strain evidence="1">SMH2392-1A</strain>
    </source>
</reference>
<dbReference type="PANTHER" id="PTHR33112:SF8">
    <property type="entry name" value="HETEROKARYON INCOMPATIBILITY DOMAIN-CONTAINING PROTEIN"/>
    <property type="match status" value="1"/>
</dbReference>
<gene>
    <name evidence="1" type="ORF">B0T26DRAFT_476699</name>
</gene>
<dbReference type="GeneID" id="85318511"/>
<sequence>MLRLRPLSNSRQRTSRFSKIKFLLFRRHFRTRSWLLDGLELSTYGSIACAFFRMTSRIRRGSRAPWQRCTGTASAISRPLRPRVPNKACSAIEVTLSGIPVKSSNGHPLLLIKSDDVTEHEGDEAPPQKRGWALQERLLSRRILHFSSRQLVWECNALVASESFSLGVPQTWKSQRTARRLDISRGNHRWRRGKDEIFLEIWGDIVERYTAMYLTYRSDLLPALSGVAKYLEGLYGAKYLAKIWKKPGADAEFSVHLGWKCTAFRPNCTRSHSAEYRTPTWSWASTEHHVNLRPSENPFEGRDYGE</sequence>